<dbReference type="EMBL" id="CAUYUJ010000292">
    <property type="protein sequence ID" value="CAK0789730.1"/>
    <property type="molecule type" value="Genomic_DNA"/>
</dbReference>
<protein>
    <submittedName>
        <fullName evidence="2">Uncharacterized protein</fullName>
    </submittedName>
</protein>
<evidence type="ECO:0000313" key="2">
    <source>
        <dbReference type="EMBL" id="CAK0789730.1"/>
    </source>
</evidence>
<evidence type="ECO:0000256" key="1">
    <source>
        <dbReference type="SAM" id="MobiDB-lite"/>
    </source>
</evidence>
<organism evidence="2 3">
    <name type="scientific">Prorocentrum cordatum</name>
    <dbReference type="NCBI Taxonomy" id="2364126"/>
    <lineage>
        <taxon>Eukaryota</taxon>
        <taxon>Sar</taxon>
        <taxon>Alveolata</taxon>
        <taxon>Dinophyceae</taxon>
        <taxon>Prorocentrales</taxon>
        <taxon>Prorocentraceae</taxon>
        <taxon>Prorocentrum</taxon>
    </lineage>
</organism>
<feature type="region of interest" description="Disordered" evidence="1">
    <location>
        <begin position="69"/>
        <end position="101"/>
    </location>
</feature>
<feature type="compositionally biased region" description="Polar residues" evidence="1">
    <location>
        <begin position="90"/>
        <end position="101"/>
    </location>
</feature>
<feature type="non-terminal residue" evidence="2">
    <location>
        <position position="101"/>
    </location>
</feature>
<evidence type="ECO:0000313" key="3">
    <source>
        <dbReference type="Proteomes" id="UP001189429"/>
    </source>
</evidence>
<name>A0ABN9PE81_9DINO</name>
<dbReference type="Proteomes" id="UP001189429">
    <property type="component" value="Unassembled WGS sequence"/>
</dbReference>
<comment type="caution">
    <text evidence="2">The sequence shown here is derived from an EMBL/GenBank/DDBJ whole genome shotgun (WGS) entry which is preliminary data.</text>
</comment>
<reference evidence="2" key="1">
    <citation type="submission" date="2023-10" db="EMBL/GenBank/DDBJ databases">
        <authorList>
            <person name="Chen Y."/>
            <person name="Shah S."/>
            <person name="Dougan E. K."/>
            <person name="Thang M."/>
            <person name="Chan C."/>
        </authorList>
    </citation>
    <scope>NUCLEOTIDE SEQUENCE [LARGE SCALE GENOMIC DNA]</scope>
</reference>
<accession>A0ABN9PE81</accession>
<proteinExistence type="predicted"/>
<feature type="compositionally biased region" description="Low complexity" evidence="1">
    <location>
        <begin position="69"/>
        <end position="78"/>
    </location>
</feature>
<sequence>MGAALVEAAAMGAAKGGGGRQAVAAAVAAACRCVVASAQRARAGGDGGEELAVRLAAMVPAMLQRIRGAGARRAGALAPRRRRPPRWTTGKRQSTGTRLVH</sequence>
<gene>
    <name evidence="2" type="ORF">PCOR1329_LOCUS1213</name>
</gene>
<keyword evidence="3" id="KW-1185">Reference proteome</keyword>